<dbReference type="GO" id="GO:0005737">
    <property type="term" value="C:cytoplasm"/>
    <property type="evidence" value="ECO:0007669"/>
    <property type="project" value="TreeGrafter"/>
</dbReference>
<dbReference type="CDD" id="cd21407">
    <property type="entry name" value="1B_UPF1-like"/>
    <property type="match status" value="1"/>
</dbReference>
<dbReference type="AlphaFoldDB" id="A0AAV4T8K3"/>
<dbReference type="Gene3D" id="3.40.50.300">
    <property type="entry name" value="P-loop containing nucleotide triphosphate hydrolases"/>
    <property type="match status" value="1"/>
</dbReference>
<accession>A0AAV4T8K3</accession>
<sequence length="422" mass="47030">MSLYIATGHWEAPPWSVTGAVARMCLCSGSFPPKLLPFRFCCVVSPVRQIGGSYAVEPLDSGRKVPDVVGPDCSRDRVHTPSECGPDVSTGGTVEEKYRGVLRRSTGGSRCGNSAGSVEYHGIFGLLVQLEAEHDRKRKESQSQEVSSVRWEMDPSKKMIAHFTLAESDTDMRVKYGDELRLRYVGGQRKPWSGVGYVVKVPDNRSETVGIQMNFLSNVQTECTTHFAVEFVWNSVPFDRMQVALRKFAVGENGISSHIRRKLLGQEVKDFFAEDGMPEHISAPNLPELNPSQVSAAKQAMRRPISLIQGPPGTGKSVRSAALVYHLVRQRRGPVLVCAPSNSAVDHLTEKIHRTGLKVVRLYARSREAMSSPVSSLALHHQVRNLEGHLEFHQLRRLKDETGELQLEMKKRYTILKKACER</sequence>
<dbReference type="PANTHER" id="PTHR10887">
    <property type="entry name" value="DNA2/NAM7 HELICASE FAMILY"/>
    <property type="match status" value="1"/>
</dbReference>
<organism evidence="3 4">
    <name type="scientific">Caerostris darwini</name>
    <dbReference type="NCBI Taxonomy" id="1538125"/>
    <lineage>
        <taxon>Eukaryota</taxon>
        <taxon>Metazoa</taxon>
        <taxon>Ecdysozoa</taxon>
        <taxon>Arthropoda</taxon>
        <taxon>Chelicerata</taxon>
        <taxon>Arachnida</taxon>
        <taxon>Araneae</taxon>
        <taxon>Araneomorphae</taxon>
        <taxon>Entelegynae</taxon>
        <taxon>Araneoidea</taxon>
        <taxon>Araneidae</taxon>
        <taxon>Caerostris</taxon>
    </lineage>
</organism>
<dbReference type="InterPro" id="IPR045055">
    <property type="entry name" value="DNA2/NAM7-like"/>
</dbReference>
<dbReference type="EMBL" id="BPLQ01009088">
    <property type="protein sequence ID" value="GIY41626.1"/>
    <property type="molecule type" value="Genomic_DNA"/>
</dbReference>
<proteinExistence type="predicted"/>
<dbReference type="GO" id="GO:0003724">
    <property type="term" value="F:RNA helicase activity"/>
    <property type="evidence" value="ECO:0007669"/>
    <property type="project" value="TreeGrafter"/>
</dbReference>
<dbReference type="InterPro" id="IPR041677">
    <property type="entry name" value="DNA2/NAM7_AAA_11"/>
</dbReference>
<dbReference type="Pfam" id="PF13086">
    <property type="entry name" value="AAA_11"/>
    <property type="match status" value="1"/>
</dbReference>
<comment type="caution">
    <text evidence="3">The sequence shown here is derived from an EMBL/GenBank/DDBJ whole genome shotgun (WGS) entry which is preliminary data.</text>
</comment>
<gene>
    <name evidence="3" type="primary">UPF1</name>
    <name evidence="3" type="ORF">CDAR_597821</name>
</gene>
<dbReference type="SUPFAM" id="SSF52540">
    <property type="entry name" value="P-loop containing nucleoside triphosphate hydrolases"/>
    <property type="match status" value="1"/>
</dbReference>
<dbReference type="PANTHER" id="PTHR10887:SF364">
    <property type="entry name" value="REGULATOR OF NONSENSE TRANSCRIPTS 1"/>
    <property type="match status" value="1"/>
</dbReference>
<evidence type="ECO:0000313" key="4">
    <source>
        <dbReference type="Proteomes" id="UP001054837"/>
    </source>
</evidence>
<dbReference type="Pfam" id="PF18141">
    <property type="entry name" value="UPF1_1B_dom"/>
    <property type="match status" value="1"/>
</dbReference>
<feature type="domain" description="DNA2/NAM7 helicase helicase" evidence="1">
    <location>
        <begin position="288"/>
        <end position="412"/>
    </location>
</feature>
<dbReference type="Proteomes" id="UP001054837">
    <property type="component" value="Unassembled WGS sequence"/>
</dbReference>
<protein>
    <submittedName>
        <fullName evidence="3">Regulator of nonsense transcripts 1</fullName>
    </submittedName>
</protein>
<dbReference type="Gene3D" id="2.40.30.230">
    <property type="match status" value="1"/>
</dbReference>
<evidence type="ECO:0000259" key="2">
    <source>
        <dbReference type="Pfam" id="PF18141"/>
    </source>
</evidence>
<dbReference type="InterPro" id="IPR040812">
    <property type="entry name" value="UPF1_1B_dom"/>
</dbReference>
<evidence type="ECO:0000313" key="3">
    <source>
        <dbReference type="EMBL" id="GIY41626.1"/>
    </source>
</evidence>
<keyword evidence="4" id="KW-1185">Reference proteome</keyword>
<reference evidence="3 4" key="1">
    <citation type="submission" date="2021-06" db="EMBL/GenBank/DDBJ databases">
        <title>Caerostris darwini draft genome.</title>
        <authorList>
            <person name="Kono N."/>
            <person name="Arakawa K."/>
        </authorList>
    </citation>
    <scope>NUCLEOTIDE SEQUENCE [LARGE SCALE GENOMIC DNA]</scope>
</reference>
<dbReference type="InterPro" id="IPR027417">
    <property type="entry name" value="P-loop_NTPase"/>
</dbReference>
<name>A0AAV4T8K3_9ARAC</name>
<evidence type="ECO:0000259" key="1">
    <source>
        <dbReference type="Pfam" id="PF13086"/>
    </source>
</evidence>
<feature type="domain" description="UPF1" evidence="2">
    <location>
        <begin position="142"/>
        <end position="232"/>
    </location>
</feature>
<dbReference type="GO" id="GO:0000184">
    <property type="term" value="P:nuclear-transcribed mRNA catabolic process, nonsense-mediated decay"/>
    <property type="evidence" value="ECO:0007669"/>
    <property type="project" value="TreeGrafter"/>
</dbReference>